<dbReference type="EMBL" id="PIQO01000012">
    <property type="protein sequence ID" value="PKR84139.1"/>
    <property type="molecule type" value="Genomic_DNA"/>
</dbReference>
<comment type="caution">
    <text evidence="7">The sequence shown here is derived from an EMBL/GenBank/DDBJ whole genome shotgun (WGS) entry which is preliminary data.</text>
</comment>
<feature type="transmembrane region" description="Helical" evidence="6">
    <location>
        <begin position="12"/>
        <end position="29"/>
    </location>
</feature>
<dbReference type="GO" id="GO:0016020">
    <property type="term" value="C:membrane"/>
    <property type="evidence" value="ECO:0007669"/>
    <property type="project" value="UniProtKB-SubCell"/>
</dbReference>
<dbReference type="Proteomes" id="UP000233440">
    <property type="component" value="Unassembled WGS sequence"/>
</dbReference>
<evidence type="ECO:0000313" key="7">
    <source>
        <dbReference type="EMBL" id="PKR84139.1"/>
    </source>
</evidence>
<feature type="transmembrane region" description="Helical" evidence="6">
    <location>
        <begin position="294"/>
        <end position="324"/>
    </location>
</feature>
<feature type="transmembrane region" description="Helical" evidence="6">
    <location>
        <begin position="228"/>
        <end position="256"/>
    </location>
</feature>
<dbReference type="OrthoDB" id="9772136at2"/>
<sequence>MDVLLMLLQKKSVKRLIIFALIAVILYFLRSMINLILLTFIFTFLMDRLVNFVTEKIHLNRKVTVIVMYCLIVGLLSLGIVKYLPVVISEISQLVKQLTAFYTQPHNNKVLNYIVNIINSSKISSYLEHGFTFVFTYFTGLGKVFVQVLMSILLSLFFLLEKQRLINFTKKFKHSKIAPFYNEIEFFAEKFIRSFGKVIEAQFIIAIVNTVLTTIALSIMHFPQLFGLAILIFFLGLIPVAGVIIGFVPLSLIAYSIGGIMQVVYVIITILIIHAIETYILNPKLMSSKTNLPIFYTFMVLIFSEHFFGVWGLIVGIPIFMFLLDVLDVTNNDREEKELTTGKIVTKKR</sequence>
<comment type="similarity">
    <text evidence="2">Belongs to the autoinducer-2 exporter (AI-2E) (TC 2.A.86) family.</text>
</comment>
<dbReference type="GO" id="GO:0055085">
    <property type="term" value="P:transmembrane transport"/>
    <property type="evidence" value="ECO:0007669"/>
    <property type="project" value="TreeGrafter"/>
</dbReference>
<feature type="transmembrane region" description="Helical" evidence="6">
    <location>
        <begin position="66"/>
        <end position="88"/>
    </location>
</feature>
<protein>
    <submittedName>
        <fullName evidence="7">AI-2E family transporter</fullName>
    </submittedName>
</protein>
<gene>
    <name evidence="7" type="ORF">CWO92_15140</name>
</gene>
<dbReference type="AlphaFoldDB" id="A0A2N3LHU5"/>
<evidence type="ECO:0000313" key="8">
    <source>
        <dbReference type="Proteomes" id="UP000233440"/>
    </source>
</evidence>
<accession>A0A2N3LHU5</accession>
<dbReference type="Pfam" id="PF01594">
    <property type="entry name" value="AI-2E_transport"/>
    <property type="match status" value="1"/>
</dbReference>
<proteinExistence type="inferred from homology"/>
<comment type="subcellular location">
    <subcellularLocation>
        <location evidence="1">Membrane</location>
        <topology evidence="1">Multi-pass membrane protein</topology>
    </subcellularLocation>
</comment>
<evidence type="ECO:0000256" key="6">
    <source>
        <dbReference type="SAM" id="Phobius"/>
    </source>
</evidence>
<organism evidence="7 8">
    <name type="scientific">Heyndrickxia camelliae</name>
    <dbReference type="NCBI Taxonomy" id="1707093"/>
    <lineage>
        <taxon>Bacteria</taxon>
        <taxon>Bacillati</taxon>
        <taxon>Bacillota</taxon>
        <taxon>Bacilli</taxon>
        <taxon>Bacillales</taxon>
        <taxon>Bacillaceae</taxon>
        <taxon>Heyndrickxia</taxon>
    </lineage>
</organism>
<reference evidence="7 8" key="1">
    <citation type="submission" date="2017-11" db="EMBL/GenBank/DDBJ databases">
        <title>Bacillus camelliae sp. nov., isolated from pu'er tea.</title>
        <authorList>
            <person name="Niu L."/>
        </authorList>
    </citation>
    <scope>NUCLEOTIDE SEQUENCE [LARGE SCALE GENOMIC DNA]</scope>
    <source>
        <strain evidence="7 8">7578-1</strain>
    </source>
</reference>
<dbReference type="InterPro" id="IPR002549">
    <property type="entry name" value="AI-2E-like"/>
</dbReference>
<evidence type="ECO:0000256" key="5">
    <source>
        <dbReference type="ARBA" id="ARBA00023136"/>
    </source>
</evidence>
<dbReference type="PANTHER" id="PTHR21716">
    <property type="entry name" value="TRANSMEMBRANE PROTEIN"/>
    <property type="match status" value="1"/>
</dbReference>
<evidence type="ECO:0000256" key="4">
    <source>
        <dbReference type="ARBA" id="ARBA00022989"/>
    </source>
</evidence>
<feature type="transmembrane region" description="Helical" evidence="6">
    <location>
        <begin position="134"/>
        <end position="160"/>
    </location>
</feature>
<keyword evidence="4 6" id="KW-1133">Transmembrane helix</keyword>
<keyword evidence="5 6" id="KW-0472">Membrane</keyword>
<feature type="transmembrane region" description="Helical" evidence="6">
    <location>
        <begin position="263"/>
        <end position="282"/>
    </location>
</feature>
<keyword evidence="3 6" id="KW-0812">Transmembrane</keyword>
<evidence type="ECO:0000256" key="2">
    <source>
        <dbReference type="ARBA" id="ARBA00009773"/>
    </source>
</evidence>
<evidence type="ECO:0000256" key="1">
    <source>
        <dbReference type="ARBA" id="ARBA00004141"/>
    </source>
</evidence>
<feature type="transmembrane region" description="Helical" evidence="6">
    <location>
        <begin position="203"/>
        <end position="222"/>
    </location>
</feature>
<name>A0A2N3LHU5_9BACI</name>
<keyword evidence="8" id="KW-1185">Reference proteome</keyword>
<dbReference type="PANTHER" id="PTHR21716:SF62">
    <property type="entry name" value="TRANSPORT PROTEIN YDBI-RELATED"/>
    <property type="match status" value="1"/>
</dbReference>
<evidence type="ECO:0000256" key="3">
    <source>
        <dbReference type="ARBA" id="ARBA00022692"/>
    </source>
</evidence>